<feature type="compositionally biased region" description="Polar residues" evidence="1">
    <location>
        <begin position="69"/>
        <end position="81"/>
    </location>
</feature>
<feature type="compositionally biased region" description="Low complexity" evidence="1">
    <location>
        <begin position="1"/>
        <end position="17"/>
    </location>
</feature>
<sequence length="234" mass="26497">MLQQLSVSSQSSRGTSSAAPTSILKRPSSTSKQESETPNKRPTKHEVVVEKSNSAPRHMNLSNEKELTQKTPASSGRQNPKSEAMNCQICKTPLIVHSCGGHVEVHLSKVFKIHLFTCGFDGCTYGHYARRKITAHMIEVHKDKNEAKVIKNMSRKYYRRWKECLFKCCPSKEIAESIVEKREAYLRQIGREDCLEDEPEFEGNVEQNDDEKDDDTKSNGSNEDDESSGQEEET</sequence>
<protein>
    <submittedName>
        <fullName evidence="2">Uncharacterized protein</fullName>
    </submittedName>
</protein>
<evidence type="ECO:0000313" key="3">
    <source>
        <dbReference type="Proteomes" id="UP000218231"/>
    </source>
</evidence>
<gene>
    <name evidence="2" type="ORF">WR25_27267</name>
</gene>
<feature type="compositionally biased region" description="Acidic residues" evidence="1">
    <location>
        <begin position="195"/>
        <end position="213"/>
    </location>
</feature>
<accession>A0A2A2KJ68</accession>
<reference evidence="2 3" key="1">
    <citation type="journal article" date="2017" name="Curr. Biol.">
        <title>Genome architecture and evolution of a unichromosomal asexual nematode.</title>
        <authorList>
            <person name="Fradin H."/>
            <person name="Zegar C."/>
            <person name="Gutwein M."/>
            <person name="Lucas J."/>
            <person name="Kovtun M."/>
            <person name="Corcoran D."/>
            <person name="Baugh L.R."/>
            <person name="Kiontke K."/>
            <person name="Gunsalus K."/>
            <person name="Fitch D.H."/>
            <person name="Piano F."/>
        </authorList>
    </citation>
    <scope>NUCLEOTIDE SEQUENCE [LARGE SCALE GENOMIC DNA]</scope>
    <source>
        <strain evidence="2">PF1309</strain>
    </source>
</reference>
<comment type="caution">
    <text evidence="2">The sequence shown here is derived from an EMBL/GenBank/DDBJ whole genome shotgun (WGS) entry which is preliminary data.</text>
</comment>
<keyword evidence="3" id="KW-1185">Reference proteome</keyword>
<dbReference type="Proteomes" id="UP000218231">
    <property type="component" value="Unassembled WGS sequence"/>
</dbReference>
<feature type="region of interest" description="Disordered" evidence="1">
    <location>
        <begin position="195"/>
        <end position="234"/>
    </location>
</feature>
<evidence type="ECO:0000256" key="1">
    <source>
        <dbReference type="SAM" id="MobiDB-lite"/>
    </source>
</evidence>
<dbReference type="EMBL" id="LIAE01008438">
    <property type="protein sequence ID" value="PAV74034.1"/>
    <property type="molecule type" value="Genomic_DNA"/>
</dbReference>
<feature type="compositionally biased region" description="Acidic residues" evidence="1">
    <location>
        <begin position="222"/>
        <end position="234"/>
    </location>
</feature>
<feature type="region of interest" description="Disordered" evidence="1">
    <location>
        <begin position="1"/>
        <end position="81"/>
    </location>
</feature>
<dbReference type="AlphaFoldDB" id="A0A2A2KJ68"/>
<feature type="compositionally biased region" description="Basic and acidic residues" evidence="1">
    <location>
        <begin position="33"/>
        <end position="49"/>
    </location>
</feature>
<name>A0A2A2KJ68_9BILA</name>
<evidence type="ECO:0000313" key="2">
    <source>
        <dbReference type="EMBL" id="PAV74034.1"/>
    </source>
</evidence>
<proteinExistence type="predicted"/>
<organism evidence="2 3">
    <name type="scientific">Diploscapter pachys</name>
    <dbReference type="NCBI Taxonomy" id="2018661"/>
    <lineage>
        <taxon>Eukaryota</taxon>
        <taxon>Metazoa</taxon>
        <taxon>Ecdysozoa</taxon>
        <taxon>Nematoda</taxon>
        <taxon>Chromadorea</taxon>
        <taxon>Rhabditida</taxon>
        <taxon>Rhabditina</taxon>
        <taxon>Rhabditomorpha</taxon>
        <taxon>Rhabditoidea</taxon>
        <taxon>Rhabditidae</taxon>
        <taxon>Diploscapter</taxon>
    </lineage>
</organism>